<dbReference type="Proteomes" id="UP000294506">
    <property type="component" value="Unassembled WGS sequence"/>
</dbReference>
<keyword evidence="1" id="KW-0812">Transmembrane</keyword>
<proteinExistence type="predicted"/>
<evidence type="ECO:0000313" key="3">
    <source>
        <dbReference type="Proteomes" id="UP000294506"/>
    </source>
</evidence>
<keyword evidence="3" id="KW-1185">Reference proteome</keyword>
<protein>
    <submittedName>
        <fullName evidence="2">Uncharacterized protein</fullName>
    </submittedName>
</protein>
<dbReference type="EMBL" id="SOAN01000012">
    <property type="protein sequence ID" value="TDS82964.1"/>
    <property type="molecule type" value="Genomic_DNA"/>
</dbReference>
<gene>
    <name evidence="2" type="ORF">EV640_11231</name>
</gene>
<reference evidence="2 3" key="1">
    <citation type="submission" date="2019-03" db="EMBL/GenBank/DDBJ databases">
        <title>Genomic Encyclopedia of Type Strains, Phase III (KMG-III): the genomes of soil and plant-associated and newly described type strains.</title>
        <authorList>
            <person name="Whitman W."/>
        </authorList>
    </citation>
    <scope>NUCLEOTIDE SEQUENCE [LARGE SCALE GENOMIC DNA]</scope>
    <source>
        <strain evidence="2 3">DSM 27373</strain>
    </source>
</reference>
<organism evidence="2 3">
    <name type="scientific">Nesterenkonia aurantiaca</name>
    <dbReference type="NCBI Taxonomy" id="1436010"/>
    <lineage>
        <taxon>Bacteria</taxon>
        <taxon>Bacillati</taxon>
        <taxon>Actinomycetota</taxon>
        <taxon>Actinomycetes</taxon>
        <taxon>Micrococcales</taxon>
        <taxon>Micrococcaceae</taxon>
        <taxon>Nesterenkonia</taxon>
    </lineage>
</organism>
<feature type="transmembrane region" description="Helical" evidence="1">
    <location>
        <begin position="51"/>
        <end position="70"/>
    </location>
</feature>
<evidence type="ECO:0000256" key="1">
    <source>
        <dbReference type="SAM" id="Phobius"/>
    </source>
</evidence>
<name>A0A4R7FW52_9MICC</name>
<accession>A0A4R7FW52</accession>
<dbReference type="AlphaFoldDB" id="A0A4R7FW52"/>
<keyword evidence="1" id="KW-0472">Membrane</keyword>
<feature type="transmembrane region" description="Helical" evidence="1">
    <location>
        <begin position="77"/>
        <end position="96"/>
    </location>
</feature>
<evidence type="ECO:0000313" key="2">
    <source>
        <dbReference type="EMBL" id="TDS82964.1"/>
    </source>
</evidence>
<comment type="caution">
    <text evidence="2">The sequence shown here is derived from an EMBL/GenBank/DDBJ whole genome shotgun (WGS) entry which is preliminary data.</text>
</comment>
<keyword evidence="1" id="KW-1133">Transmembrane helix</keyword>
<sequence>MLDGAAINTVLVTVRPGVYPMLGTWLADLSPWRFGVLHDLWDRTFGTRPRVWGAVVGVGCEAAIGVLALSRNPRRRLLGLSGIALFKLGLLALGLWFWALPWLAVLIPTIVLTARSSVRSPARSPIRVRAQARSMPGR</sequence>